<accession>A0A2A9NL08</accession>
<evidence type="ECO:0000313" key="4">
    <source>
        <dbReference type="Proteomes" id="UP000242287"/>
    </source>
</evidence>
<dbReference type="Pfam" id="PF13517">
    <property type="entry name" value="FG-GAP_3"/>
    <property type="match status" value="1"/>
</dbReference>
<proteinExistence type="predicted"/>
<protein>
    <recommendedName>
        <fullName evidence="5">Insecticide toxin TcdB middle/N-terminal domain-containing protein</fullName>
    </recommendedName>
</protein>
<dbReference type="EMBL" id="KZ302064">
    <property type="protein sequence ID" value="PFH48390.1"/>
    <property type="molecule type" value="Genomic_DNA"/>
</dbReference>
<dbReference type="Gene3D" id="2.180.10.10">
    <property type="entry name" value="RHS repeat-associated core"/>
    <property type="match status" value="1"/>
</dbReference>
<evidence type="ECO:0008006" key="5">
    <source>
        <dbReference type="Google" id="ProtNLM"/>
    </source>
</evidence>
<keyword evidence="2" id="KW-0812">Transmembrane</keyword>
<dbReference type="InterPro" id="IPR013517">
    <property type="entry name" value="FG-GAP"/>
</dbReference>
<keyword evidence="4" id="KW-1185">Reference proteome</keyword>
<feature type="transmembrane region" description="Helical" evidence="2">
    <location>
        <begin position="1765"/>
        <end position="1785"/>
    </location>
</feature>
<dbReference type="SUPFAM" id="SSF69318">
    <property type="entry name" value="Integrin alpha N-terminal domain"/>
    <property type="match status" value="1"/>
</dbReference>
<evidence type="ECO:0000256" key="1">
    <source>
        <dbReference type="ARBA" id="ARBA00022729"/>
    </source>
</evidence>
<dbReference type="NCBIfam" id="TIGR03696">
    <property type="entry name" value="Rhs_assc_core"/>
    <property type="match status" value="1"/>
</dbReference>
<keyword evidence="1" id="KW-0732">Signal</keyword>
<name>A0A2A9NL08_9AGAR</name>
<dbReference type="PANTHER" id="PTHR32305:SF15">
    <property type="entry name" value="PROTEIN RHSA-RELATED"/>
    <property type="match status" value="1"/>
</dbReference>
<evidence type="ECO:0000313" key="3">
    <source>
        <dbReference type="EMBL" id="PFH48390.1"/>
    </source>
</evidence>
<dbReference type="InterPro" id="IPR050708">
    <property type="entry name" value="T6SS_VgrG/RHS"/>
</dbReference>
<sequence>MSSSIVGTLPIIHAVDPSGSFTINIPLQLPECRFKPELSFAYHSAATNFSILGRGWVFKGAPVIERIPDFGGSVNYNNKDCFALDGQRLIKINDTTNEYRFEVEQWSRIYARGNDPANPTSWEQYMPDGTIRYFGNTMDSNISALGSFSTRVWAISESLDSFNNYISFTYDNESSTTVKSATGAYYLQEISYGGNKSMSPPLPHQRILRFAYTARPDTATRYHGGYKIFSDKRLRSVTAFWGSGNAPTKAKLFAYEIYYSRSPLTQISCLSNIVLTDATGASTYPLGFTWNHGSPVIFEGTKTIAGISKPSGAKDFQIIPLDSNGDGCNDLVIVSNQSNTLYLDVYRSNLQGNVSSSPAPGSGRTGLPYSDHTTIFPLDLDGNGKMDILHILKDGSTYTLTPLLSKPDGFKPQGPVKFTPSSQIEGIFRSGDFSGNGFVGLIYVYAFKRTMNEWQIKFVQFTSDQTGTLKEQTVRSGPLIPDQNFDIKKLKVIAGDLDGNGSADVFLAYPLTYYWSISFIESINGELQYRPDHPVEQSRKSITTVNDTVRIFRYDADEDAKTSLLFVSKSPENNLQLQLLRSTGTTLLPDTTPTIMDTPYEGEIIVTHASSANSWDVLNVVDSDAGPKVNVFRFDGENFYAIKNTVQPHLIPKGSIISWADLRGIGHSDCVFTLIQESGIIVCSMQCSAPQPLETISAYTQDLGLDVEVAYSHLSDPQTYSSDDKIATSLINALAGNCPSAAGLEGNTSPVQNLSCTRAQLVSFPRFVINTLSIYPGPVRGWLGFKTINKYNFSLKTIENATYFQDFPRIGFMSNLEISTLDMQTFRPKGTIQNNNYPWTAHDENARKNKSLQLLTTRESWYEGAEMTYSFDVQFKYENYGTIEETKIQSSYEQNLPLFITSEFNKPSSSDPSIASRWVVEGEEYKLNEIMNEYHPQSNRCTKTKTWVTGSTWYTKVYALNSAGNLSRIQEEYTDSGPVKTRNIQAFEYDPTQSNVIKTTAYTDYKTSSSFDGAAAFESPFNQAMNLSSSVTKPNNLINSFRYDVLGRKTEVARTPSNEPQFVAEKMTYDIKNNRFIETHQIWSGLKTDAWRKVATHFDGNKRKLSVRETKADNLSQYIYADNQYDNAGRIVARSRLYTDGESPAYFRYSYDDRSRLSREVYPVDTGATPFTRALSYRYTSSDITFMESLSDGIKTTSSSRNLTILHNADAPRAGNFGKPCVVRRTDEMDRTMTMTYDGLARPKTITDPNLITLRLAYDGLSRETSRRVTYNTTDLSSFTVTYDDNVHESKIFNPLSSTPTSPMVSTTTDLCGRPTTKVTTEGTFEFTYSKEQLMAVTGPGPSYSFTYDTLGNTAQSTLSIDGRSFSTSFTWSKMGQLTRITNPDDSFMTRNLCPDGRTVQSLGLSDSSKVEKASATFSLFNNYSQPGTCILKNGLTSSATFRVDGLLAGNTVKNKGADLFQQRWDYGAFNKMRRYHFTRSSQPEITTEFSYNDAGELARASVGAISSTFEYDEHGNISKKDTQDFITNDGWQLASIKNADQTTAYTFEYSKDGNRTFKKDGKTKKVINTMSYDSQGQLVRVDGWRFVYDHTCRLVKAEAPSGDITYYPSNNYEVDIPGTKDKESHTAYLIHDHRLASFRTQVDKGGKPVGPGTTLYYHFDHLGSTRAVSSSDGTDLVYYNYDALGNEISKDSTARYTYCGKQKFGNLYYFGARFYDPETGRFLTLDNFPIDLDNITTCAFNLYAFSRNDPINFVDLNGNAAVPWWHWAVSAAFVAGGVLLLVAVPGFGIAGTWAFGLTVFGNGFIGAGLSGIFTDIETLRGDVRNDNDAWAWQVSLGFIFGALGGTLGTQTNAVAARILGSAGRRIAARPAMRMGVDGVIGLTFGGLQQGLTFAREGTWDTVTMFKSLGYGFFGDSFVSGGVRGTSVGAKRLRTFVLERKGLHSVRAGMPNPRTTLAKGRSLNQSQSTTTLDTIPDSEYWTAKSDISSLDSVYFDAFDALDDMLGVVKESAL</sequence>
<keyword evidence="2" id="KW-1133">Transmembrane helix</keyword>
<dbReference type="PANTHER" id="PTHR32305">
    <property type="match status" value="1"/>
</dbReference>
<dbReference type="STRING" id="703135.A0A2A9NL08"/>
<dbReference type="OrthoDB" id="442731at2759"/>
<evidence type="ECO:0000256" key="2">
    <source>
        <dbReference type="SAM" id="Phobius"/>
    </source>
</evidence>
<organism evidence="3 4">
    <name type="scientific">Amanita thiersii Skay4041</name>
    <dbReference type="NCBI Taxonomy" id="703135"/>
    <lineage>
        <taxon>Eukaryota</taxon>
        <taxon>Fungi</taxon>
        <taxon>Dikarya</taxon>
        <taxon>Basidiomycota</taxon>
        <taxon>Agaricomycotina</taxon>
        <taxon>Agaricomycetes</taxon>
        <taxon>Agaricomycetidae</taxon>
        <taxon>Agaricales</taxon>
        <taxon>Pluteineae</taxon>
        <taxon>Amanitaceae</taxon>
        <taxon>Amanita</taxon>
    </lineage>
</organism>
<reference evidence="3 4" key="1">
    <citation type="submission" date="2014-02" db="EMBL/GenBank/DDBJ databases">
        <title>Transposable element dynamics among asymbiotic and ectomycorrhizal Amanita fungi.</title>
        <authorList>
            <consortium name="DOE Joint Genome Institute"/>
            <person name="Hess J."/>
            <person name="Skrede I."/>
            <person name="Wolfe B."/>
            <person name="LaButti K."/>
            <person name="Ohm R.A."/>
            <person name="Grigoriev I.V."/>
            <person name="Pringle A."/>
        </authorList>
    </citation>
    <scope>NUCLEOTIDE SEQUENCE [LARGE SCALE GENOMIC DNA]</scope>
    <source>
        <strain evidence="3 4">SKay4041</strain>
    </source>
</reference>
<feature type="transmembrane region" description="Helical" evidence="2">
    <location>
        <begin position="1792"/>
        <end position="1815"/>
    </location>
</feature>
<keyword evidence="2" id="KW-0472">Membrane</keyword>
<feature type="transmembrane region" description="Helical" evidence="2">
    <location>
        <begin position="1835"/>
        <end position="1860"/>
    </location>
</feature>
<dbReference type="Proteomes" id="UP000242287">
    <property type="component" value="Unassembled WGS sequence"/>
</dbReference>
<dbReference type="InterPro" id="IPR022385">
    <property type="entry name" value="Rhs_assc_core"/>
</dbReference>
<gene>
    <name evidence="3" type="ORF">AMATHDRAFT_5827</name>
</gene>
<dbReference type="InterPro" id="IPR028994">
    <property type="entry name" value="Integrin_alpha_N"/>
</dbReference>